<keyword evidence="2" id="KW-0812">Transmembrane</keyword>
<organism evidence="4 5">
    <name type="scientific">Actinokineospora auranticolor</name>
    <dbReference type="NCBI Taxonomy" id="155976"/>
    <lineage>
        <taxon>Bacteria</taxon>
        <taxon>Bacillati</taxon>
        <taxon>Actinomycetota</taxon>
        <taxon>Actinomycetes</taxon>
        <taxon>Pseudonocardiales</taxon>
        <taxon>Pseudonocardiaceae</taxon>
        <taxon>Actinokineospora</taxon>
    </lineage>
</organism>
<evidence type="ECO:0000256" key="2">
    <source>
        <dbReference type="SAM" id="Phobius"/>
    </source>
</evidence>
<evidence type="ECO:0000256" key="1">
    <source>
        <dbReference type="SAM" id="MobiDB-lite"/>
    </source>
</evidence>
<sequence length="489" mass="50725">MSIVHRLAAGAAASVALVALAVPALAQADPEYPVEVGQPTLATAVSVCDGGKSGVEVILDDRDEPYTVRLTGSALPAQKSTYDDEHGVNRVLFTPVPVGSYTVEIEGADEKSDGLPVTVKPCKDLDPAKGELNVSVACRGGWGVATFEIANPATGDVRNYTLQINNPYAYNVEVAAGVFLSITDNLYDDGEYVATLRGDGFETPLVRKFTVKCASDKAPGVGTYALCDSKPDVTSPAQLWVELDNPNRAAVEYSVTANSLTKKVSVPGASHGNVNLGGIPAGDYPVVVKGSDGTEAVTGVSVDHCADVKVDRDGLQVATRCVDDASVVTVRFYAVGPYPSERKFSIEGTPRFDATVRFDGDGVYRWTRHVGLFEDGVYTAHLTGGGLDTTEKFTVDCAKDTPQPTTTVSTPDTTTTPKPTEPSQPQESTPAVTTSAAPVPPGDGGTSPDGGLPVTGVAVGGMVLLGLAALGGGTALLIVVRRRRAAGQG</sequence>
<dbReference type="Proteomes" id="UP000239203">
    <property type="component" value="Unassembled WGS sequence"/>
</dbReference>
<keyword evidence="3" id="KW-0732">Signal</keyword>
<feature type="transmembrane region" description="Helical" evidence="2">
    <location>
        <begin position="457"/>
        <end position="480"/>
    </location>
</feature>
<keyword evidence="5" id="KW-1185">Reference proteome</keyword>
<reference evidence="4 5" key="1">
    <citation type="submission" date="2018-02" db="EMBL/GenBank/DDBJ databases">
        <title>Genomic Encyclopedia of Archaeal and Bacterial Type Strains, Phase II (KMG-II): from individual species to whole genera.</title>
        <authorList>
            <person name="Goeker M."/>
        </authorList>
    </citation>
    <scope>NUCLEOTIDE SEQUENCE [LARGE SCALE GENOMIC DNA]</scope>
    <source>
        <strain evidence="4 5">YU 961-1</strain>
    </source>
</reference>
<feature type="signal peptide" evidence="3">
    <location>
        <begin position="1"/>
        <end position="28"/>
    </location>
</feature>
<keyword evidence="2" id="KW-0472">Membrane</keyword>
<dbReference type="AlphaFoldDB" id="A0A2S6GDY9"/>
<accession>A0A2S6GDY9</accession>
<evidence type="ECO:0000313" key="5">
    <source>
        <dbReference type="Proteomes" id="UP000239203"/>
    </source>
</evidence>
<dbReference type="InterPro" id="IPR017868">
    <property type="entry name" value="Filamin/ABP280_repeat-like"/>
</dbReference>
<feature type="compositionally biased region" description="Low complexity" evidence="1">
    <location>
        <begin position="400"/>
        <end position="437"/>
    </location>
</feature>
<feature type="chain" id="PRO_5015393351" description="LPXTG-motif cell wall-anchored protein" evidence="3">
    <location>
        <begin position="29"/>
        <end position="489"/>
    </location>
</feature>
<protein>
    <recommendedName>
        <fullName evidence="6">LPXTG-motif cell wall-anchored protein</fullName>
    </recommendedName>
</protein>
<name>A0A2S6GDY9_9PSEU</name>
<evidence type="ECO:0008006" key="6">
    <source>
        <dbReference type="Google" id="ProtNLM"/>
    </source>
</evidence>
<evidence type="ECO:0000313" key="4">
    <source>
        <dbReference type="EMBL" id="PPK63433.1"/>
    </source>
</evidence>
<dbReference type="PROSITE" id="PS50194">
    <property type="entry name" value="FILAMIN_REPEAT"/>
    <property type="match status" value="1"/>
</dbReference>
<dbReference type="EMBL" id="PTIX01000028">
    <property type="protein sequence ID" value="PPK63433.1"/>
    <property type="molecule type" value="Genomic_DNA"/>
</dbReference>
<comment type="caution">
    <text evidence="4">The sequence shown here is derived from an EMBL/GenBank/DDBJ whole genome shotgun (WGS) entry which is preliminary data.</text>
</comment>
<feature type="region of interest" description="Disordered" evidence="1">
    <location>
        <begin position="398"/>
        <end position="452"/>
    </location>
</feature>
<evidence type="ECO:0000256" key="3">
    <source>
        <dbReference type="SAM" id="SignalP"/>
    </source>
</evidence>
<proteinExistence type="predicted"/>
<gene>
    <name evidence="4" type="ORF">CLV40_12846</name>
</gene>
<keyword evidence="2" id="KW-1133">Transmembrane helix</keyword>